<evidence type="ECO:0008006" key="4">
    <source>
        <dbReference type="Google" id="ProtNLM"/>
    </source>
</evidence>
<dbReference type="EMBL" id="AP025292">
    <property type="protein sequence ID" value="BDD00299.1"/>
    <property type="molecule type" value="Genomic_DNA"/>
</dbReference>
<name>A0ABN6LFT4_9BACT</name>
<keyword evidence="3" id="KW-1185">Reference proteome</keyword>
<feature type="chain" id="PRO_5045314312" description="Tetratricopeptide repeat protein" evidence="1">
    <location>
        <begin position="22"/>
        <end position="445"/>
    </location>
</feature>
<evidence type="ECO:0000313" key="2">
    <source>
        <dbReference type="EMBL" id="BDD00299.1"/>
    </source>
</evidence>
<dbReference type="SUPFAM" id="SSF48452">
    <property type="entry name" value="TPR-like"/>
    <property type="match status" value="1"/>
</dbReference>
<dbReference type="Proteomes" id="UP001354989">
    <property type="component" value="Chromosome"/>
</dbReference>
<proteinExistence type="predicted"/>
<dbReference type="InterPro" id="IPR011990">
    <property type="entry name" value="TPR-like_helical_dom_sf"/>
</dbReference>
<dbReference type="SMART" id="SM00028">
    <property type="entry name" value="TPR"/>
    <property type="match status" value="2"/>
</dbReference>
<gene>
    <name evidence="2" type="ORF">PEPS_25790</name>
</gene>
<reference evidence="2 3" key="1">
    <citation type="submission" date="2021-12" db="EMBL/GenBank/DDBJ databases">
        <title>Genome sequencing of bacteria with rrn-lacking chromosome and rrn-plasmid.</title>
        <authorList>
            <person name="Anda M."/>
            <person name="Iwasaki W."/>
        </authorList>
    </citation>
    <scope>NUCLEOTIDE SEQUENCE [LARGE SCALE GENOMIC DNA]</scope>
    <source>
        <strain evidence="2 3">NBRC 101262</strain>
    </source>
</reference>
<sequence>MKKIFYLLILIPAMWACQDDADSPNIAENPPTVTNVADYQFAIDASAETLMNESVAKNASVKKFWEEKRSEQLNNFLYKQKLAETAIEHYELTGDIGQLAIADDYLQKALTFAPAPAQEPLFQLRSSNAVQRHDFQTAKTSAEQALSVTGNPYSSRLLLVDAIFETQGLRPALDEFEKIEETQGIGYHIRLARIYDAQGKLDQAIETMERIVPAIPEDQKVLFVWAHSNLGDFYGHNNELEKSYEQYLMALKVSPLSFHALKGIAWINFSGERNADKAEAIADHLLKVRSEDPGMLLMKADLAEYRGDSQSAESFMQQFADLVSQEKYGDTYNHDLVKYWLSKPNTQAKALQLAEHERSLRDLPDVEALLAYAQYINGQNDTAKKTALDLLDEDGLPPDSQFLVAKILLNTGEEGEGRALLKELQGAVYELGPNAEKEINQLLGE</sequence>
<dbReference type="Pfam" id="PF13181">
    <property type="entry name" value="TPR_8"/>
    <property type="match status" value="1"/>
</dbReference>
<dbReference type="Gene3D" id="1.25.40.10">
    <property type="entry name" value="Tetratricopeptide repeat domain"/>
    <property type="match status" value="1"/>
</dbReference>
<evidence type="ECO:0000313" key="3">
    <source>
        <dbReference type="Proteomes" id="UP001354989"/>
    </source>
</evidence>
<dbReference type="RefSeq" id="WP_338397252.1">
    <property type="nucleotide sequence ID" value="NZ_AP025292.1"/>
</dbReference>
<organism evidence="2 3">
    <name type="scientific">Persicobacter psychrovividus</name>
    <dbReference type="NCBI Taxonomy" id="387638"/>
    <lineage>
        <taxon>Bacteria</taxon>
        <taxon>Pseudomonadati</taxon>
        <taxon>Bacteroidota</taxon>
        <taxon>Cytophagia</taxon>
        <taxon>Cytophagales</taxon>
        <taxon>Persicobacteraceae</taxon>
        <taxon>Persicobacter</taxon>
    </lineage>
</organism>
<feature type="signal peptide" evidence="1">
    <location>
        <begin position="1"/>
        <end position="21"/>
    </location>
</feature>
<accession>A0ABN6LFT4</accession>
<keyword evidence="1" id="KW-0732">Signal</keyword>
<evidence type="ECO:0000256" key="1">
    <source>
        <dbReference type="SAM" id="SignalP"/>
    </source>
</evidence>
<protein>
    <recommendedName>
        <fullName evidence="4">Tetratricopeptide repeat protein</fullName>
    </recommendedName>
</protein>
<dbReference type="InterPro" id="IPR019734">
    <property type="entry name" value="TPR_rpt"/>
</dbReference>